<name>A0A7R8WRY8_9CRUS</name>
<dbReference type="AlphaFoldDB" id="A0A7R8WRY8"/>
<evidence type="ECO:0000256" key="1">
    <source>
        <dbReference type="SAM" id="MobiDB-lite"/>
    </source>
</evidence>
<accession>A0A7R8WRY8</accession>
<protein>
    <submittedName>
        <fullName evidence="2">Uncharacterized protein</fullName>
    </submittedName>
</protein>
<feature type="compositionally biased region" description="Pro residues" evidence="1">
    <location>
        <begin position="124"/>
        <end position="133"/>
    </location>
</feature>
<proteinExistence type="predicted"/>
<gene>
    <name evidence="2" type="ORF">CTOB1V02_LOCUS14830</name>
</gene>
<evidence type="ECO:0000313" key="2">
    <source>
        <dbReference type="EMBL" id="CAD7237015.1"/>
    </source>
</evidence>
<dbReference type="EMBL" id="OB684018">
    <property type="protein sequence ID" value="CAD7237015.1"/>
    <property type="molecule type" value="Genomic_DNA"/>
</dbReference>
<feature type="non-terminal residue" evidence="2">
    <location>
        <position position="1"/>
    </location>
</feature>
<reference evidence="2" key="1">
    <citation type="submission" date="2020-11" db="EMBL/GenBank/DDBJ databases">
        <authorList>
            <person name="Tran Van P."/>
        </authorList>
    </citation>
    <scope>NUCLEOTIDE SEQUENCE</scope>
</reference>
<sequence>MTRSTFEAWKELLALSRESIDVGSFYWTLRGSDIGVDDPSQKEGVEILEELKKKANILRVLWSTPDGVPPGGRGCPPIQFLPWNVLIPLASLAPSGWGRSGGQHGSAGRVKFFELGSSNKDSPPSAPTPPPAPEAHSLGLSETSVVVPAESPSTRDKVRLWVRESAEEFLASYGPLINGEHGASQRNVLEELASAVNALRGSDVA</sequence>
<dbReference type="OrthoDB" id="1923775at2759"/>
<feature type="region of interest" description="Disordered" evidence="1">
    <location>
        <begin position="114"/>
        <end position="150"/>
    </location>
</feature>
<organism evidence="2">
    <name type="scientific">Cyprideis torosa</name>
    <dbReference type="NCBI Taxonomy" id="163714"/>
    <lineage>
        <taxon>Eukaryota</taxon>
        <taxon>Metazoa</taxon>
        <taxon>Ecdysozoa</taxon>
        <taxon>Arthropoda</taxon>
        <taxon>Crustacea</taxon>
        <taxon>Oligostraca</taxon>
        <taxon>Ostracoda</taxon>
        <taxon>Podocopa</taxon>
        <taxon>Podocopida</taxon>
        <taxon>Cytherocopina</taxon>
        <taxon>Cytheroidea</taxon>
        <taxon>Cytherideidae</taxon>
        <taxon>Cyprideis</taxon>
    </lineage>
</organism>